<name>A0AAV8V0Z0_9RHOD</name>
<evidence type="ECO:0000313" key="2">
    <source>
        <dbReference type="Proteomes" id="UP001157974"/>
    </source>
</evidence>
<keyword evidence="2" id="KW-1185">Reference proteome</keyword>
<dbReference type="GO" id="GO:0005739">
    <property type="term" value="C:mitochondrion"/>
    <property type="evidence" value="ECO:0007669"/>
    <property type="project" value="InterPro"/>
</dbReference>
<reference evidence="1 2" key="1">
    <citation type="journal article" date="2023" name="Nat. Commun.">
        <title>Origin of minicircular mitochondrial genomes in red algae.</title>
        <authorList>
            <person name="Lee Y."/>
            <person name="Cho C.H."/>
            <person name="Lee Y.M."/>
            <person name="Park S.I."/>
            <person name="Yang J.H."/>
            <person name="West J.A."/>
            <person name="Bhattacharya D."/>
            <person name="Yoon H.S."/>
        </authorList>
    </citation>
    <scope>NUCLEOTIDE SEQUENCE [LARGE SCALE GENOMIC DNA]</scope>
    <source>
        <strain evidence="1 2">CCMP1338</strain>
        <tissue evidence="1">Whole cell</tissue>
    </source>
</reference>
<dbReference type="InterPro" id="IPR032053">
    <property type="entry name" value="Ribosomal_mS34"/>
</dbReference>
<dbReference type="EMBL" id="JAMWBK010000001">
    <property type="protein sequence ID" value="KAJ8908523.1"/>
    <property type="molecule type" value="Genomic_DNA"/>
</dbReference>
<evidence type="ECO:0000313" key="1">
    <source>
        <dbReference type="EMBL" id="KAJ8908523.1"/>
    </source>
</evidence>
<dbReference type="GO" id="GO:0003735">
    <property type="term" value="F:structural constituent of ribosome"/>
    <property type="evidence" value="ECO:0007669"/>
    <property type="project" value="InterPro"/>
</dbReference>
<organism evidence="1 2">
    <name type="scientific">Rhodosorus marinus</name>
    <dbReference type="NCBI Taxonomy" id="101924"/>
    <lineage>
        <taxon>Eukaryota</taxon>
        <taxon>Rhodophyta</taxon>
        <taxon>Stylonematophyceae</taxon>
        <taxon>Stylonematales</taxon>
        <taxon>Stylonemataceae</taxon>
        <taxon>Rhodosorus</taxon>
    </lineage>
</organism>
<sequence>MNRLSRIFRSCDVRSVRKELYRWYSGGALRATKVFGCEDKGEEGGITEGGIAEAEDGGESEKKTALGFGEESLDDLCEDTKILMDCMIPERQRKFFNFRNNKLTFVDFLYRLPHFGEGRRLTRRKWLMMNLHDTYMTVDRVRFLLDEKGNPFRTEINGLLTWKGKEIDLPTQGRDFNKRWRRGEWRLWYPNAVKDFQEARKKHLNIPNDFPIYAMLMEKQIRKGEKELADAIETAKSSRRENYPQLKSGARVNFAR</sequence>
<dbReference type="Proteomes" id="UP001157974">
    <property type="component" value="Unassembled WGS sequence"/>
</dbReference>
<protein>
    <submittedName>
        <fullName evidence="1">Uncharacterized protein</fullName>
    </submittedName>
</protein>
<proteinExistence type="predicted"/>
<accession>A0AAV8V0Z0</accession>
<dbReference type="AlphaFoldDB" id="A0AAV8V0Z0"/>
<gene>
    <name evidence="1" type="ORF">NDN08_005231</name>
</gene>
<dbReference type="Pfam" id="PF16053">
    <property type="entry name" value="MRP-S34"/>
    <property type="match status" value="1"/>
</dbReference>
<comment type="caution">
    <text evidence="1">The sequence shown here is derived from an EMBL/GenBank/DDBJ whole genome shotgun (WGS) entry which is preliminary data.</text>
</comment>